<dbReference type="PANTHER" id="PTHR13037:SF24">
    <property type="entry name" value="POLYCOMB PROTEIN PCL-RELATED"/>
    <property type="match status" value="1"/>
</dbReference>
<keyword evidence="3" id="KW-0479">Metal-binding</keyword>
<dbReference type="Proteomes" id="UP000565441">
    <property type="component" value="Unassembled WGS sequence"/>
</dbReference>
<keyword evidence="3" id="KW-0862">Zinc</keyword>
<feature type="region of interest" description="Disordered" evidence="4">
    <location>
        <begin position="458"/>
        <end position="477"/>
    </location>
</feature>
<feature type="region of interest" description="Disordered" evidence="4">
    <location>
        <begin position="896"/>
        <end position="924"/>
    </location>
</feature>
<keyword evidence="7" id="KW-1185">Reference proteome</keyword>
<dbReference type="InterPro" id="IPR036875">
    <property type="entry name" value="Znf_CCHC_sf"/>
</dbReference>
<dbReference type="AlphaFoldDB" id="A0A8H5GXF3"/>
<evidence type="ECO:0000313" key="6">
    <source>
        <dbReference type="EMBL" id="KAF5372767.1"/>
    </source>
</evidence>
<feature type="compositionally biased region" description="Low complexity" evidence="4">
    <location>
        <begin position="982"/>
        <end position="995"/>
    </location>
</feature>
<evidence type="ECO:0000256" key="4">
    <source>
        <dbReference type="SAM" id="MobiDB-lite"/>
    </source>
</evidence>
<feature type="region of interest" description="Disordered" evidence="4">
    <location>
        <begin position="977"/>
        <end position="1001"/>
    </location>
</feature>
<feature type="compositionally biased region" description="Basic residues" evidence="4">
    <location>
        <begin position="1"/>
        <end position="10"/>
    </location>
</feature>
<dbReference type="PROSITE" id="PS50158">
    <property type="entry name" value="ZF_CCHC"/>
    <property type="match status" value="1"/>
</dbReference>
<dbReference type="GO" id="GO:0008270">
    <property type="term" value="F:zinc ion binding"/>
    <property type="evidence" value="ECO:0007669"/>
    <property type="project" value="UniProtKB-KW"/>
</dbReference>
<dbReference type="EMBL" id="JAACJP010000041">
    <property type="protein sequence ID" value="KAF5372767.1"/>
    <property type="molecule type" value="Genomic_DNA"/>
</dbReference>
<keyword evidence="3" id="KW-0863">Zinc-finger</keyword>
<dbReference type="InterPro" id="IPR041457">
    <property type="entry name" value="CxC2_KDZ-assoc"/>
</dbReference>
<keyword evidence="2" id="KW-0507">mRNA processing</keyword>
<feature type="compositionally biased region" description="Pro residues" evidence="4">
    <location>
        <begin position="897"/>
        <end position="920"/>
    </location>
</feature>
<feature type="domain" description="CCHC-type" evidence="5">
    <location>
        <begin position="940"/>
        <end position="954"/>
    </location>
</feature>
<accession>A0A8H5GXF3</accession>
<evidence type="ECO:0000259" key="5">
    <source>
        <dbReference type="PROSITE" id="PS50158"/>
    </source>
</evidence>
<feature type="compositionally biased region" description="Basic and acidic residues" evidence="4">
    <location>
        <begin position="11"/>
        <end position="41"/>
    </location>
</feature>
<comment type="caution">
    <text evidence="6">The sequence shown here is derived from an EMBL/GenBank/DDBJ whole genome shotgun (WGS) entry which is preliminary data.</text>
</comment>
<evidence type="ECO:0000256" key="1">
    <source>
        <dbReference type="ARBA" id="ARBA00022581"/>
    </source>
</evidence>
<reference evidence="6 7" key="1">
    <citation type="journal article" date="2020" name="ISME J.">
        <title>Uncovering the hidden diversity of litter-decomposition mechanisms in mushroom-forming fungi.</title>
        <authorList>
            <person name="Floudas D."/>
            <person name="Bentzer J."/>
            <person name="Ahren D."/>
            <person name="Johansson T."/>
            <person name="Persson P."/>
            <person name="Tunlid A."/>
        </authorList>
    </citation>
    <scope>NUCLEOTIDE SEQUENCE [LARGE SCALE GENOMIC DNA]</scope>
    <source>
        <strain evidence="6 7">CBS 661.87</strain>
    </source>
</reference>
<dbReference type="SUPFAM" id="SSF57756">
    <property type="entry name" value="Retrovirus zinc finger-like domains"/>
    <property type="match status" value="1"/>
</dbReference>
<dbReference type="OrthoDB" id="3149508at2759"/>
<proteinExistence type="predicted"/>
<dbReference type="Pfam" id="PF00098">
    <property type="entry name" value="zf-CCHC"/>
    <property type="match status" value="1"/>
</dbReference>
<name>A0A8H5GXF3_9AGAR</name>
<dbReference type="SMART" id="SM00343">
    <property type="entry name" value="ZnF_C2HC"/>
    <property type="match status" value="1"/>
</dbReference>
<feature type="region of interest" description="Disordered" evidence="4">
    <location>
        <begin position="499"/>
        <end position="523"/>
    </location>
</feature>
<dbReference type="InterPro" id="IPR001878">
    <property type="entry name" value="Znf_CCHC"/>
</dbReference>
<evidence type="ECO:0000313" key="7">
    <source>
        <dbReference type="Proteomes" id="UP000565441"/>
    </source>
</evidence>
<dbReference type="GO" id="GO:0003676">
    <property type="term" value="F:nucleic acid binding"/>
    <property type="evidence" value="ECO:0007669"/>
    <property type="project" value="InterPro"/>
</dbReference>
<gene>
    <name evidence="6" type="ORF">D9615_010143</name>
</gene>
<sequence>MLRAVKRTRRKKDEVLQESSRSHAMDVETTVRHTQRGDILESRSVPLRKRSPDPATSVPQGVQTHVQPFQHSDIHSTELDDTTDEVAPKRAKTQADYLQEFVNHVPELLEGLLGREYIENHTQCSDCPKGNYGRWRCRDCLSDRILCRGCMRTTHRDNPLHRIEFWTGQYFQAAQLQEVGTYLLVPHSSGKALCDTLQLQQEQLEKYQVVYDVEEQKNHCTEKQNDPAGPHANPADAADITEQTSYDAQDDNYMTCLSRAYGQEPGFHPIAEDGSTLDTVEVEVDEEDDDDTGLNDDLPARMPRHDAFNNPYVRIVHVNGIHYIPLVFCSCRGVNRVNTDLMHKRLVPASFTRYNTLFTTAVLDDYRLANLECKASAFQYWHKLSRTTAAATSSADIDNFYRELRRLSRSWRWLKKLKRGGFGNNNRDPMETTAGELAIFCPTCPQLLGERPFTPSDAHRLSPDTCDRSRPIAPPTPTLRPKRRCTYLYIPVATSPSSARPIPTSDIPTSVARPRARALSHKDRTASGTCTYTRRCPSVIIYVPYTPESRPSRILLVYGHPPDMGESFTLFSLDSPLPETRRSRPIRFRAETRVCYTRPSNARSLRSPAQSRFEMSEFGDMSQRPFSPFLTTEERLANMEATISALSASNTSNSASMDRLSALFEKFMSGTPPNPTPAAPEADTTTPPPETTTLLPGSPRSGSHHLRPSPPPIYDGARLGGRAFLNACKLYFSLCGEVLPTTTPKYRVFQFGTAKDVFPAWKDFEDTFRGEFFLFDEVADAALILESTAYFQNSRSIDEYIDSFRSLWVKAGYPDGRHLVLKFRRGMDPKLSRRLGSITTGRPHDEKIEEWLRIARSQDFIMRSEDDFHRRMVPTKAPDSRQPTAAAARWAFATAPAPAPAPAPPAPRAPVAPAPRPIPQGIPMDVDRMRDRVAPADDHCFRCKKKGHYSRDCPLRWDVRHMLDDELEALIMERLARKDAVPADPTPSSADATASDAEEGF</sequence>
<dbReference type="Gene3D" id="4.10.60.10">
    <property type="entry name" value="Zinc finger, CCHC-type"/>
    <property type="match status" value="1"/>
</dbReference>
<keyword evidence="1" id="KW-0945">Host-virus interaction</keyword>
<feature type="region of interest" description="Disordered" evidence="4">
    <location>
        <begin position="667"/>
        <end position="712"/>
    </location>
</feature>
<organism evidence="6 7">
    <name type="scientific">Tricholomella constricta</name>
    <dbReference type="NCBI Taxonomy" id="117010"/>
    <lineage>
        <taxon>Eukaryota</taxon>
        <taxon>Fungi</taxon>
        <taxon>Dikarya</taxon>
        <taxon>Basidiomycota</taxon>
        <taxon>Agaricomycotina</taxon>
        <taxon>Agaricomycetes</taxon>
        <taxon>Agaricomycetidae</taxon>
        <taxon>Agaricales</taxon>
        <taxon>Tricholomatineae</taxon>
        <taxon>Lyophyllaceae</taxon>
        <taxon>Tricholomella</taxon>
    </lineage>
</organism>
<protein>
    <recommendedName>
        <fullName evidence="5">CCHC-type domain-containing protein</fullName>
    </recommendedName>
</protein>
<dbReference type="Pfam" id="PF18803">
    <property type="entry name" value="CxC2"/>
    <property type="match status" value="1"/>
</dbReference>
<dbReference type="GO" id="GO:0006397">
    <property type="term" value="P:mRNA processing"/>
    <property type="evidence" value="ECO:0007669"/>
    <property type="project" value="UniProtKB-KW"/>
</dbReference>
<evidence type="ECO:0000256" key="2">
    <source>
        <dbReference type="ARBA" id="ARBA00022664"/>
    </source>
</evidence>
<feature type="region of interest" description="Disordered" evidence="4">
    <location>
        <begin position="1"/>
        <end position="62"/>
    </location>
</feature>
<evidence type="ECO:0000256" key="3">
    <source>
        <dbReference type="PROSITE-ProRule" id="PRU00047"/>
    </source>
</evidence>
<feature type="compositionally biased region" description="Basic and acidic residues" evidence="4">
    <location>
        <begin position="458"/>
        <end position="470"/>
    </location>
</feature>
<dbReference type="PANTHER" id="PTHR13037">
    <property type="entry name" value="FORMIN"/>
    <property type="match status" value="1"/>
</dbReference>